<gene>
    <name evidence="2" type="ORF">GCM10023150_07390</name>
</gene>
<keyword evidence="1" id="KW-0812">Transmembrane</keyword>
<comment type="caution">
    <text evidence="2">The sequence shown here is derived from an EMBL/GenBank/DDBJ whole genome shotgun (WGS) entry which is preliminary data.</text>
</comment>
<organism evidence="2 3">
    <name type="scientific">Kangiella taiwanensis</name>
    <dbReference type="NCBI Taxonomy" id="1079179"/>
    <lineage>
        <taxon>Bacteria</taxon>
        <taxon>Pseudomonadati</taxon>
        <taxon>Pseudomonadota</taxon>
        <taxon>Gammaproteobacteria</taxon>
        <taxon>Kangiellales</taxon>
        <taxon>Kangiellaceae</taxon>
        <taxon>Kangiella</taxon>
    </lineage>
</organism>
<dbReference type="Proteomes" id="UP001501294">
    <property type="component" value="Unassembled WGS sequence"/>
</dbReference>
<proteinExistence type="predicted"/>
<evidence type="ECO:0000256" key="1">
    <source>
        <dbReference type="SAM" id="Phobius"/>
    </source>
</evidence>
<evidence type="ECO:0008006" key="4">
    <source>
        <dbReference type="Google" id="ProtNLM"/>
    </source>
</evidence>
<sequence length="137" mass="16204">MNNQATYQVFADITLLLHILVVVFVVIGLIVIIVGNWFKWQWVNLLWLRLLHLTTILFVVAEAWLGLTCPLTTLEMWLRKKAGGHYYDGGFVQHWLQQLLYWDFPSWVFTILYSLFAILVVGTWILYPPQRKNKRVK</sequence>
<dbReference type="EMBL" id="BAABFU010000001">
    <property type="protein sequence ID" value="GAA4346221.1"/>
    <property type="molecule type" value="Genomic_DNA"/>
</dbReference>
<keyword evidence="1" id="KW-1133">Transmembrane helix</keyword>
<protein>
    <recommendedName>
        <fullName evidence="4">DUF2784 domain-containing protein</fullName>
    </recommendedName>
</protein>
<evidence type="ECO:0000313" key="3">
    <source>
        <dbReference type="Proteomes" id="UP001501294"/>
    </source>
</evidence>
<dbReference type="InterPro" id="IPR021218">
    <property type="entry name" value="DUF2784"/>
</dbReference>
<keyword evidence="1" id="KW-0472">Membrane</keyword>
<feature type="transmembrane region" description="Helical" evidence="1">
    <location>
        <begin position="50"/>
        <end position="67"/>
    </location>
</feature>
<keyword evidence="3" id="KW-1185">Reference proteome</keyword>
<reference evidence="3" key="1">
    <citation type="journal article" date="2019" name="Int. J. Syst. Evol. Microbiol.">
        <title>The Global Catalogue of Microorganisms (GCM) 10K type strain sequencing project: providing services to taxonomists for standard genome sequencing and annotation.</title>
        <authorList>
            <consortium name="The Broad Institute Genomics Platform"/>
            <consortium name="The Broad Institute Genome Sequencing Center for Infectious Disease"/>
            <person name="Wu L."/>
            <person name="Ma J."/>
        </authorList>
    </citation>
    <scope>NUCLEOTIDE SEQUENCE [LARGE SCALE GENOMIC DNA]</scope>
    <source>
        <strain evidence="3">JCM 17727</strain>
    </source>
</reference>
<dbReference type="Pfam" id="PF10861">
    <property type="entry name" value="DUF2784"/>
    <property type="match status" value="1"/>
</dbReference>
<evidence type="ECO:0000313" key="2">
    <source>
        <dbReference type="EMBL" id="GAA4346221.1"/>
    </source>
</evidence>
<dbReference type="RefSeq" id="WP_223576943.1">
    <property type="nucleotide sequence ID" value="NZ_BAABFU010000001.1"/>
</dbReference>
<feature type="transmembrane region" description="Helical" evidence="1">
    <location>
        <begin position="15"/>
        <end position="38"/>
    </location>
</feature>
<name>A0ABP8HWQ1_9GAMM</name>
<feature type="transmembrane region" description="Helical" evidence="1">
    <location>
        <begin position="104"/>
        <end position="127"/>
    </location>
</feature>
<accession>A0ABP8HWQ1</accession>